<dbReference type="Gene3D" id="3.40.50.150">
    <property type="entry name" value="Vaccinia Virus protein VP39"/>
    <property type="match status" value="1"/>
</dbReference>
<dbReference type="GO" id="GO:0032259">
    <property type="term" value="P:methylation"/>
    <property type="evidence" value="ECO:0007669"/>
    <property type="project" value="UniProtKB-KW"/>
</dbReference>
<accession>A0A7R6SWR4</accession>
<keyword evidence="2" id="KW-1185">Reference proteome</keyword>
<name>A0A7R6SWR4_9GAMM</name>
<dbReference type="Pfam" id="PF12847">
    <property type="entry name" value="Methyltransf_18"/>
    <property type="match status" value="1"/>
</dbReference>
<dbReference type="EMBL" id="AP014546">
    <property type="protein sequence ID" value="BBB30760.1"/>
    <property type="molecule type" value="Genomic_DNA"/>
</dbReference>
<dbReference type="KEGG" id="njp:NEJAP_2820"/>
<reference evidence="1 2" key="1">
    <citation type="journal article" date="2008" name="Int. J. Syst. Evol. Microbiol.">
        <title>Neptunomonas japonica sp. nov., an Osedax japonicus symbiont-like bacterium isolated from sediment adjacent to sperm whale carcasses off Kagoshima, Japan.</title>
        <authorList>
            <person name="Miyazaki M."/>
            <person name="Nogi Y."/>
            <person name="Fujiwara Y."/>
            <person name="Kawato M."/>
            <person name="Kubokawa K."/>
            <person name="Horikoshi K."/>
        </authorList>
    </citation>
    <scope>NUCLEOTIDE SEQUENCE [LARGE SCALE GENOMIC DNA]</scope>
    <source>
        <strain evidence="1 2">JAMM 1380</strain>
    </source>
</reference>
<organism evidence="1 2">
    <name type="scientific">Neptunomonas japonica JAMM 1380</name>
    <dbReference type="NCBI Taxonomy" id="1441457"/>
    <lineage>
        <taxon>Bacteria</taxon>
        <taxon>Pseudomonadati</taxon>
        <taxon>Pseudomonadota</taxon>
        <taxon>Gammaproteobacteria</taxon>
        <taxon>Oceanospirillales</taxon>
        <taxon>Oceanospirillaceae</taxon>
        <taxon>Neptunomonas</taxon>
    </lineage>
</organism>
<protein>
    <submittedName>
        <fullName evidence="1">tRNA (Adenine22-N1)-methyltransferase</fullName>
        <ecNumber evidence="1">2.1.1.217</ecNumber>
    </submittedName>
</protein>
<keyword evidence="1" id="KW-0808">Transferase</keyword>
<dbReference type="RefSeq" id="WP_201347918.1">
    <property type="nucleotide sequence ID" value="NZ_AP014546.1"/>
</dbReference>
<keyword evidence="1" id="KW-0489">Methyltransferase</keyword>
<dbReference type="Proteomes" id="UP000595332">
    <property type="component" value="Chromosome"/>
</dbReference>
<dbReference type="PANTHER" id="PTHR38451:SF1">
    <property type="entry name" value="TRNA (ADENINE(22)-N(1))-METHYLTRANSFERASE"/>
    <property type="match status" value="1"/>
</dbReference>
<proteinExistence type="predicted"/>
<dbReference type="InterPro" id="IPR029063">
    <property type="entry name" value="SAM-dependent_MTases_sf"/>
</dbReference>
<dbReference type="EC" id="2.1.1.217" evidence="1"/>
<dbReference type="AlphaFoldDB" id="A0A7R6SWR4"/>
<evidence type="ECO:0000313" key="2">
    <source>
        <dbReference type="Proteomes" id="UP000595332"/>
    </source>
</evidence>
<dbReference type="FunFam" id="3.40.50.150:FF:000442">
    <property type="entry name" value="tRNA (Adenine22-N1)-methyltransferase TrmK"/>
    <property type="match status" value="1"/>
</dbReference>
<evidence type="ECO:0000313" key="1">
    <source>
        <dbReference type="EMBL" id="BBB30760.1"/>
    </source>
</evidence>
<gene>
    <name evidence="1" type="primary">trmK</name>
    <name evidence="1" type="ORF">NEJAP_2820</name>
</gene>
<dbReference type="GO" id="GO:0160105">
    <property type="term" value="F:tRNA (adenine(22)-N1)-methyltransferase activity"/>
    <property type="evidence" value="ECO:0007669"/>
    <property type="project" value="UniProtKB-EC"/>
</dbReference>
<dbReference type="SUPFAM" id="SSF53335">
    <property type="entry name" value="S-adenosyl-L-methionine-dependent methyltransferases"/>
    <property type="match status" value="1"/>
</dbReference>
<dbReference type="PIRSF" id="PIRSF028234">
    <property type="entry name" value="UCP028234"/>
    <property type="match status" value="1"/>
</dbReference>
<dbReference type="InterPro" id="IPR016876">
    <property type="entry name" value="UCP028234"/>
</dbReference>
<sequence>MKVSRRLQQIDSMVVPRYEHIWDCCCDHGLLGFLLLQRNAAKTIHFVDVAEPLVTEVTTKLQRFFPEKAKDNSWQTHVADVAKLQLSSASNVNESSCHLMVIAGVGGDLLIELVAGLLVENPQQKMEFLLCPVLHTYKVRNALIEMGFSLIDECLVQENNRFYEVLHVSLHATQPISPVGSIMWDLSRTADQAYLTKTISHYQRVSQNMDREVQQVIEAYQALN</sequence>
<dbReference type="PANTHER" id="PTHR38451">
    <property type="entry name" value="TRNA (ADENINE(22)-N(1))-METHYLTRANSFERASE"/>
    <property type="match status" value="1"/>
</dbReference>